<protein>
    <submittedName>
        <fullName evidence="1">YolD-like family protein</fullName>
    </submittedName>
</protein>
<dbReference type="Proteomes" id="UP001595882">
    <property type="component" value="Unassembled WGS sequence"/>
</dbReference>
<dbReference type="InterPro" id="IPR014962">
    <property type="entry name" value="YolD"/>
</dbReference>
<reference evidence="2" key="1">
    <citation type="journal article" date="2019" name="Int. J. Syst. Evol. Microbiol.">
        <title>The Global Catalogue of Microorganisms (GCM) 10K type strain sequencing project: providing services to taxonomists for standard genome sequencing and annotation.</title>
        <authorList>
            <consortium name="The Broad Institute Genomics Platform"/>
            <consortium name="The Broad Institute Genome Sequencing Center for Infectious Disease"/>
            <person name="Wu L."/>
            <person name="Ma J."/>
        </authorList>
    </citation>
    <scope>NUCLEOTIDE SEQUENCE [LARGE SCALE GENOMIC DNA]</scope>
    <source>
        <strain evidence="2">CCUG 37865</strain>
    </source>
</reference>
<dbReference type="EMBL" id="JBHSDT010000001">
    <property type="protein sequence ID" value="MFC4401770.1"/>
    <property type="molecule type" value="Genomic_DNA"/>
</dbReference>
<proteinExistence type="predicted"/>
<evidence type="ECO:0000313" key="1">
    <source>
        <dbReference type="EMBL" id="MFC4401770.1"/>
    </source>
</evidence>
<comment type="caution">
    <text evidence="1">The sequence shown here is derived from an EMBL/GenBank/DDBJ whole genome shotgun (WGS) entry which is preliminary data.</text>
</comment>
<dbReference type="RefSeq" id="WP_390248658.1">
    <property type="nucleotide sequence ID" value="NZ_JBHSDT010000001.1"/>
</dbReference>
<keyword evidence="2" id="KW-1185">Reference proteome</keyword>
<gene>
    <name evidence="1" type="ORF">ACFOY7_01485</name>
</gene>
<sequence>MQYAWDEDKAIEKPILSGDQFDDIQRTMQEALEHSLEIELSYFKNKRIRKAVGKIKPPKNGRMEIVTNDDILVLKLEDIVGANLN</sequence>
<name>A0ABV8WQT5_9BACI</name>
<accession>A0ABV8WQT5</accession>
<evidence type="ECO:0000313" key="2">
    <source>
        <dbReference type="Proteomes" id="UP001595882"/>
    </source>
</evidence>
<organism evidence="1 2">
    <name type="scientific">Gracilibacillus xinjiangensis</name>
    <dbReference type="NCBI Taxonomy" id="1193282"/>
    <lineage>
        <taxon>Bacteria</taxon>
        <taxon>Bacillati</taxon>
        <taxon>Bacillota</taxon>
        <taxon>Bacilli</taxon>
        <taxon>Bacillales</taxon>
        <taxon>Bacillaceae</taxon>
        <taxon>Gracilibacillus</taxon>
    </lineage>
</organism>
<dbReference type="Pfam" id="PF08863">
    <property type="entry name" value="YolD"/>
    <property type="match status" value="1"/>
</dbReference>